<dbReference type="NCBIfam" id="TIGR02104">
    <property type="entry name" value="pulA_typeI"/>
    <property type="match status" value="1"/>
</dbReference>
<dbReference type="Pfam" id="PF02922">
    <property type="entry name" value="CBM_48"/>
    <property type="match status" value="1"/>
</dbReference>
<name>A0AAE3HGG7_9FIRM</name>
<dbReference type="InterPro" id="IPR011840">
    <property type="entry name" value="PulA_typeI"/>
</dbReference>
<dbReference type="AlphaFoldDB" id="A0AAE3HGG7"/>
<dbReference type="InterPro" id="IPR017853">
    <property type="entry name" value="GH"/>
</dbReference>
<evidence type="ECO:0000256" key="1">
    <source>
        <dbReference type="ARBA" id="ARBA00008061"/>
    </source>
</evidence>
<dbReference type="GO" id="GO:0005975">
    <property type="term" value="P:carbohydrate metabolic process"/>
    <property type="evidence" value="ECO:0007669"/>
    <property type="project" value="InterPro"/>
</dbReference>
<protein>
    <submittedName>
        <fullName evidence="3">Type I pullulanase</fullName>
        <ecNumber evidence="3">3.2.1.41</ecNumber>
    </submittedName>
</protein>
<dbReference type="EC" id="3.2.1.41" evidence="3"/>
<dbReference type="InterPro" id="IPR013780">
    <property type="entry name" value="Glyco_hydro_b"/>
</dbReference>
<dbReference type="RefSeq" id="WP_257530842.1">
    <property type="nucleotide sequence ID" value="NZ_JANKAS010000006.1"/>
</dbReference>
<organism evidence="3 4">
    <name type="scientific">Irregularibacter muris</name>
    <dbReference type="NCBI Taxonomy" id="1796619"/>
    <lineage>
        <taxon>Bacteria</taxon>
        <taxon>Bacillati</taxon>
        <taxon>Bacillota</taxon>
        <taxon>Clostridia</taxon>
        <taxon>Eubacteriales</taxon>
        <taxon>Eubacteriaceae</taxon>
        <taxon>Irregularibacter</taxon>
    </lineage>
</organism>
<dbReference type="InterPro" id="IPR006047">
    <property type="entry name" value="GH13_cat_dom"/>
</dbReference>
<dbReference type="SUPFAM" id="SSF51445">
    <property type="entry name" value="(Trans)glycosidases"/>
    <property type="match status" value="1"/>
</dbReference>
<dbReference type="InterPro" id="IPR013783">
    <property type="entry name" value="Ig-like_fold"/>
</dbReference>
<comment type="caution">
    <text evidence="3">The sequence shown here is derived from an EMBL/GenBank/DDBJ whole genome shotgun (WGS) entry which is preliminary data.</text>
</comment>
<dbReference type="Pfam" id="PF21653">
    <property type="entry name" value="pulA_all-beta"/>
    <property type="match status" value="1"/>
</dbReference>
<sequence>MEHPLDSFFYPGNDLGATYRKSHTLFKVWAPTQRNISLILYQEHDRERGTIYPMKRGEKGIWELKLKGEYKNKYYNYIIDSGDKSIEVTDPYAKGATINGEKGMIVDFKSLNPMDWKHHPRPQMASPTQAIIYEMHIRDFSMDKSSGMKNRGKFISFTETNTTNTKGDDTGVDYLKELGITHIHLLPIFDFGSVKEEKHHEYNWGYDPVLYNVPEGSYSTDPYHGEIRIRELKDTIYCLHQQDIGVIMDVVYNHTYIAENHPLELLVPGYYHRTDKKGNFTNGSGCGNELASERQMVRKYILDSLCFWAREYQIDGFRFDLMALHDQDTMNIIERELKKINPNIILYGEPWIGGPSSLPPPLQFTKGSQRGKNIALFNDEFREAIKGDNDGRGLGFVTGAKGLEEEIKRGIVGSIYYNEHIQGFAQEPIESVNYVSAHDNLTLYDKIEKSCPYATAEEKIKMNKLALSIILTSQGIAFIHGGAEILRSKKGYPNSYNMGDDINQVNWDDRYRYKDNVDYIKGLIALRKTQRVMTLSRAEEVKKHLKFIKSPPNVVAYRLTSPYQGDYAKILIIHNANREKVEIYLPDEEKWKVIANAQEVNIYGVTKEEKYFRGKIKLEPLSTHILVRD</sequence>
<dbReference type="Gene3D" id="2.60.40.10">
    <property type="entry name" value="Immunoglobulins"/>
    <property type="match status" value="1"/>
</dbReference>
<evidence type="ECO:0000313" key="3">
    <source>
        <dbReference type="EMBL" id="MCR1898974.1"/>
    </source>
</evidence>
<dbReference type="CDD" id="cd02860">
    <property type="entry name" value="E_set_Pullulanase"/>
    <property type="match status" value="1"/>
</dbReference>
<dbReference type="Pfam" id="PF00128">
    <property type="entry name" value="Alpha-amylase"/>
    <property type="match status" value="1"/>
</dbReference>
<dbReference type="InterPro" id="IPR014756">
    <property type="entry name" value="Ig_E-set"/>
</dbReference>
<keyword evidence="3" id="KW-0378">Hydrolase</keyword>
<dbReference type="Gene3D" id="2.60.40.1180">
    <property type="entry name" value="Golgi alpha-mannosidase II"/>
    <property type="match status" value="1"/>
</dbReference>
<gene>
    <name evidence="3" type="primary">pulA</name>
    <name evidence="3" type="ORF">NSA47_08250</name>
</gene>
<dbReference type="PANTHER" id="PTHR43002">
    <property type="entry name" value="GLYCOGEN DEBRANCHING ENZYME"/>
    <property type="match status" value="1"/>
</dbReference>
<dbReference type="Gene3D" id="3.20.20.80">
    <property type="entry name" value="Glycosidases"/>
    <property type="match status" value="1"/>
</dbReference>
<dbReference type="InterPro" id="IPR049117">
    <property type="entry name" value="pulA_all-beta"/>
</dbReference>
<dbReference type="CDD" id="cd11341">
    <property type="entry name" value="AmyAc_Pullulanase_LD-like"/>
    <property type="match status" value="1"/>
</dbReference>
<dbReference type="Proteomes" id="UP001205748">
    <property type="component" value="Unassembled WGS sequence"/>
</dbReference>
<dbReference type="SUPFAM" id="SSF81296">
    <property type="entry name" value="E set domains"/>
    <property type="match status" value="1"/>
</dbReference>
<reference evidence="3" key="1">
    <citation type="submission" date="2022-07" db="EMBL/GenBank/DDBJ databases">
        <title>Enhanced cultured diversity of the mouse gut microbiota enables custom-made synthetic communities.</title>
        <authorList>
            <person name="Afrizal A."/>
        </authorList>
    </citation>
    <scope>NUCLEOTIDE SEQUENCE</scope>
    <source>
        <strain evidence="3">DSM 28593</strain>
    </source>
</reference>
<keyword evidence="3" id="KW-0326">Glycosidase</keyword>
<comment type="similarity">
    <text evidence="1">Belongs to the glycosyl hydrolase 13 family.</text>
</comment>
<feature type="domain" description="Glycosyl hydrolase family 13 catalytic" evidence="2">
    <location>
        <begin position="154"/>
        <end position="527"/>
    </location>
</feature>
<dbReference type="GO" id="GO:0051060">
    <property type="term" value="F:pullulanase activity"/>
    <property type="evidence" value="ECO:0007669"/>
    <property type="project" value="UniProtKB-EC"/>
</dbReference>
<evidence type="ECO:0000313" key="4">
    <source>
        <dbReference type="Proteomes" id="UP001205748"/>
    </source>
</evidence>
<evidence type="ECO:0000259" key="2">
    <source>
        <dbReference type="SMART" id="SM00642"/>
    </source>
</evidence>
<dbReference type="SMART" id="SM00642">
    <property type="entry name" value="Aamy"/>
    <property type="match status" value="1"/>
</dbReference>
<accession>A0AAE3HGG7</accession>
<keyword evidence="4" id="KW-1185">Reference proteome</keyword>
<dbReference type="EMBL" id="JANKAS010000006">
    <property type="protein sequence ID" value="MCR1898974.1"/>
    <property type="molecule type" value="Genomic_DNA"/>
</dbReference>
<proteinExistence type="inferred from homology"/>
<dbReference type="InterPro" id="IPR004193">
    <property type="entry name" value="Glyco_hydro_13_N"/>
</dbReference>